<evidence type="ECO:0000256" key="3">
    <source>
        <dbReference type="ARBA" id="ARBA00023015"/>
    </source>
</evidence>
<evidence type="ECO:0000256" key="1">
    <source>
        <dbReference type="ARBA" id="ARBA00022723"/>
    </source>
</evidence>
<dbReference type="CDD" id="cd00067">
    <property type="entry name" value="GAL4"/>
    <property type="match status" value="1"/>
</dbReference>
<evidence type="ECO:0000256" key="4">
    <source>
        <dbReference type="ARBA" id="ARBA00023125"/>
    </source>
</evidence>
<keyword evidence="11" id="KW-1185">Reference proteome</keyword>
<keyword evidence="1" id="KW-0479">Metal-binding</keyword>
<keyword evidence="2" id="KW-0862">Zinc</keyword>
<dbReference type="PANTHER" id="PTHR47171:SF3">
    <property type="entry name" value="FARA-RELATED"/>
    <property type="match status" value="1"/>
</dbReference>
<dbReference type="AlphaFoldDB" id="A0A875S8N4"/>
<dbReference type="Gene3D" id="4.10.240.10">
    <property type="entry name" value="Zn(2)-C6 fungal-type DNA-binding domain"/>
    <property type="match status" value="1"/>
</dbReference>
<dbReference type="GO" id="GO:0003677">
    <property type="term" value="F:DNA binding"/>
    <property type="evidence" value="ECO:0007669"/>
    <property type="project" value="UniProtKB-KW"/>
</dbReference>
<evidence type="ECO:0000256" key="6">
    <source>
        <dbReference type="ARBA" id="ARBA00023242"/>
    </source>
</evidence>
<dbReference type="InterPro" id="IPR007219">
    <property type="entry name" value="XnlR_reg_dom"/>
</dbReference>
<feature type="region of interest" description="Disordered" evidence="7">
    <location>
        <begin position="746"/>
        <end position="766"/>
    </location>
</feature>
<evidence type="ECO:0000256" key="5">
    <source>
        <dbReference type="ARBA" id="ARBA00023163"/>
    </source>
</evidence>
<gene>
    <name evidence="10" type="ORF">FOA43_004650</name>
</gene>
<reference evidence="10" key="1">
    <citation type="submission" date="2020-10" db="EMBL/GenBank/DDBJ databases">
        <authorList>
            <person name="Roach M.J.R."/>
        </authorList>
    </citation>
    <scope>NUCLEOTIDE SEQUENCE</scope>
    <source>
        <strain evidence="10">CBS 1945</strain>
    </source>
</reference>
<dbReference type="Proteomes" id="UP000662931">
    <property type="component" value="Chromosome 4"/>
</dbReference>
<dbReference type="SUPFAM" id="SSF57701">
    <property type="entry name" value="Zn2/Cys6 DNA-binding domain"/>
    <property type="match status" value="1"/>
</dbReference>
<evidence type="ECO:0000313" key="11">
    <source>
        <dbReference type="Proteomes" id="UP000662931"/>
    </source>
</evidence>
<keyword evidence="6" id="KW-0539">Nucleus</keyword>
<evidence type="ECO:0000256" key="8">
    <source>
        <dbReference type="SAM" id="Phobius"/>
    </source>
</evidence>
<organism evidence="10 11">
    <name type="scientific">Eeniella nana</name>
    <name type="common">Yeast</name>
    <name type="synonym">Brettanomyces nanus</name>
    <dbReference type="NCBI Taxonomy" id="13502"/>
    <lineage>
        <taxon>Eukaryota</taxon>
        <taxon>Fungi</taxon>
        <taxon>Dikarya</taxon>
        <taxon>Ascomycota</taxon>
        <taxon>Saccharomycotina</taxon>
        <taxon>Pichiomycetes</taxon>
        <taxon>Pichiales</taxon>
        <taxon>Pichiaceae</taxon>
        <taxon>Brettanomyces</taxon>
    </lineage>
</organism>
<dbReference type="GO" id="GO:0000981">
    <property type="term" value="F:DNA-binding transcription factor activity, RNA polymerase II-specific"/>
    <property type="evidence" value="ECO:0007669"/>
    <property type="project" value="InterPro"/>
</dbReference>
<feature type="region of interest" description="Disordered" evidence="7">
    <location>
        <begin position="87"/>
        <end position="106"/>
    </location>
</feature>
<dbReference type="SMART" id="SM00906">
    <property type="entry name" value="Fungal_trans"/>
    <property type="match status" value="1"/>
</dbReference>
<dbReference type="EMBL" id="CP064815">
    <property type="protein sequence ID" value="QPG77243.1"/>
    <property type="molecule type" value="Genomic_DNA"/>
</dbReference>
<dbReference type="PROSITE" id="PS00463">
    <property type="entry name" value="ZN2_CY6_FUNGAL_1"/>
    <property type="match status" value="1"/>
</dbReference>
<feature type="transmembrane region" description="Helical" evidence="8">
    <location>
        <begin position="566"/>
        <end position="587"/>
    </location>
</feature>
<dbReference type="InterPro" id="IPR036864">
    <property type="entry name" value="Zn2-C6_fun-type_DNA-bd_sf"/>
</dbReference>
<dbReference type="GeneID" id="62198050"/>
<evidence type="ECO:0000256" key="7">
    <source>
        <dbReference type="SAM" id="MobiDB-lite"/>
    </source>
</evidence>
<dbReference type="InterPro" id="IPR001138">
    <property type="entry name" value="Zn2Cys6_DnaBD"/>
</dbReference>
<evidence type="ECO:0000313" key="10">
    <source>
        <dbReference type="EMBL" id="QPG77243.1"/>
    </source>
</evidence>
<evidence type="ECO:0000259" key="9">
    <source>
        <dbReference type="PROSITE" id="PS50048"/>
    </source>
</evidence>
<proteinExistence type="predicted"/>
<name>A0A875S8N4_EENNA</name>
<dbReference type="GO" id="GO:0008270">
    <property type="term" value="F:zinc ion binding"/>
    <property type="evidence" value="ECO:0007669"/>
    <property type="project" value="InterPro"/>
</dbReference>
<keyword evidence="8" id="KW-0812">Transmembrane</keyword>
<keyword evidence="4" id="KW-0238">DNA-binding</keyword>
<dbReference type="KEGG" id="bnn:FOA43_004650"/>
<dbReference type="GO" id="GO:0006351">
    <property type="term" value="P:DNA-templated transcription"/>
    <property type="evidence" value="ECO:0007669"/>
    <property type="project" value="InterPro"/>
</dbReference>
<dbReference type="OrthoDB" id="5121955at2759"/>
<keyword evidence="3" id="KW-0805">Transcription regulation</keyword>
<dbReference type="PANTHER" id="PTHR47171">
    <property type="entry name" value="FARA-RELATED"/>
    <property type="match status" value="1"/>
</dbReference>
<feature type="compositionally biased region" description="Polar residues" evidence="7">
    <location>
        <begin position="746"/>
        <end position="761"/>
    </location>
</feature>
<dbReference type="Pfam" id="PF00172">
    <property type="entry name" value="Zn_clus"/>
    <property type="match status" value="1"/>
</dbReference>
<accession>A0A875S8N4</accession>
<sequence length="838" mass="94968">MRHAASKAIKISKPAKSKRERSSRACVVCRQRKVKCDAVERYPEKCTNCVQFNISQCCIPQPKRRQSKKLSKFLIEHELSGLVKNDNEKEGLSDTEDYANGKILQPSSSASDEFRAFNRTPSSGDTVFNGSAIIPDDLSILSALSGIVTSDPQDYLPQLSQIKLDPVRVLRRVFLSDPIPEYMGSTGPTPLIKQVIREYLDSNQKDGKQKSRIDATEFRQLCELGCFKLPEESLCRKYIQAYFEKIHWQQPVLDKKRFFNEYSDLHDPRSLVLLQSVLFAGSRVCEEPDWSDCDIHRQQKISYALHRRAQALYNAQLDQSALCLLQSVIIFGSYWDSDFISSKNNFFCYLKIAVCQAYSLGLHRSHASIAGLSEVDRKMFKRIWWTLFTKDCFYSFTFGRPWAIDLEKCDVELLTEDDMEMSNNENQLAHFIHRVKLAQVTRKVSDCMQKIRHRANHNLSSISLLEECDMLLTAWLKDLPPNLVFRIGHNDNNFCSATLAMEYYSILLVVHRCNIVRKPVANTKDDHNFSRKINFEYYPSWSITFKAAHIITLIGEYLLHHNYLPIYHSFVVYSMICAGVMMIYHLYNRDKIVSEMADCDIRVCLEVMKAAANKWPISKFSGFYLDTIYHNKSLQFTLIKDILDAANKETVTVKPDAQSMLILDDSFQPYRIDTEFLQGNPTLSAQRGTQLAKSSSRQLMTPAVLKSVPQKSVQVDSNRVTDVSVKSILYNAPNVSTADILLPVPGTSTEDSGSSNQSSKMHSLAGGGSSASSTKYVASTATFPDSFASSFPQSIGDNWLPSFDTSEFPNSPVPLQSSHDVVDDLFGYLGSTDMGMYS</sequence>
<keyword evidence="5" id="KW-0804">Transcription</keyword>
<dbReference type="CDD" id="cd12148">
    <property type="entry name" value="fungal_TF_MHR"/>
    <property type="match status" value="1"/>
</dbReference>
<keyword evidence="8" id="KW-1133">Transmembrane helix</keyword>
<evidence type="ECO:0000256" key="2">
    <source>
        <dbReference type="ARBA" id="ARBA00022833"/>
    </source>
</evidence>
<dbReference type="SMART" id="SM00066">
    <property type="entry name" value="GAL4"/>
    <property type="match status" value="1"/>
</dbReference>
<dbReference type="InterPro" id="IPR052073">
    <property type="entry name" value="Amide_Lactam_Regulators"/>
</dbReference>
<dbReference type="Pfam" id="PF04082">
    <property type="entry name" value="Fungal_trans"/>
    <property type="match status" value="1"/>
</dbReference>
<dbReference type="PROSITE" id="PS50048">
    <property type="entry name" value="ZN2_CY6_FUNGAL_2"/>
    <property type="match status" value="1"/>
</dbReference>
<feature type="domain" description="Zn(2)-C6 fungal-type" evidence="9">
    <location>
        <begin position="25"/>
        <end position="57"/>
    </location>
</feature>
<keyword evidence="8" id="KW-0472">Membrane</keyword>
<protein>
    <recommendedName>
        <fullName evidence="9">Zn(2)-C6 fungal-type domain-containing protein</fullName>
    </recommendedName>
</protein>
<dbReference type="RefSeq" id="XP_038780808.1">
    <property type="nucleotide sequence ID" value="XM_038924880.1"/>
</dbReference>